<dbReference type="GO" id="GO:0046872">
    <property type="term" value="F:metal ion binding"/>
    <property type="evidence" value="ECO:0007669"/>
    <property type="project" value="UniProtKB-KW"/>
</dbReference>
<dbReference type="SUPFAM" id="SSF51366">
    <property type="entry name" value="Ribulose-phoshate binding barrel"/>
    <property type="match status" value="1"/>
</dbReference>
<comment type="caution">
    <text evidence="3">The sequence shown here is derived from an EMBL/GenBank/DDBJ whole genome shotgun (WGS) entry which is preliminary data.</text>
</comment>
<evidence type="ECO:0008006" key="5">
    <source>
        <dbReference type="Google" id="ProtNLM"/>
    </source>
</evidence>
<evidence type="ECO:0000313" key="3">
    <source>
        <dbReference type="EMBL" id="PIS41780.1"/>
    </source>
</evidence>
<dbReference type="Proteomes" id="UP000228711">
    <property type="component" value="Unassembled WGS sequence"/>
</dbReference>
<dbReference type="InterPro" id="IPR013785">
    <property type="entry name" value="Aldolase_TIM"/>
</dbReference>
<dbReference type="GO" id="GO:0005975">
    <property type="term" value="P:carbohydrate metabolic process"/>
    <property type="evidence" value="ECO:0007669"/>
    <property type="project" value="InterPro"/>
</dbReference>
<proteinExistence type="predicted"/>
<dbReference type="Pfam" id="PF00834">
    <property type="entry name" value="Ribul_P_3_epim"/>
    <property type="match status" value="1"/>
</dbReference>
<evidence type="ECO:0000256" key="2">
    <source>
        <dbReference type="ARBA" id="ARBA00023235"/>
    </source>
</evidence>
<protein>
    <recommendedName>
        <fullName evidence="5">Ribulose-phosphate 3-epimerase</fullName>
    </recommendedName>
</protein>
<organism evidence="3 4">
    <name type="scientific">Candidatus Kerfeldbacteria bacterium CG08_land_8_20_14_0_20_42_7</name>
    <dbReference type="NCBI Taxonomy" id="2014245"/>
    <lineage>
        <taxon>Bacteria</taxon>
        <taxon>Candidatus Kerfeldiibacteriota</taxon>
    </lineage>
</organism>
<dbReference type="EMBL" id="PEXV01000049">
    <property type="protein sequence ID" value="PIS41780.1"/>
    <property type="molecule type" value="Genomic_DNA"/>
</dbReference>
<dbReference type="PANTHER" id="PTHR11749">
    <property type="entry name" value="RIBULOSE-5-PHOSPHATE-3-EPIMERASE"/>
    <property type="match status" value="1"/>
</dbReference>
<dbReference type="InterPro" id="IPR000056">
    <property type="entry name" value="Ribul_P_3_epim-like"/>
</dbReference>
<keyword evidence="2" id="KW-0413">Isomerase</keyword>
<dbReference type="Gene3D" id="3.20.20.70">
    <property type="entry name" value="Aldolase class I"/>
    <property type="match status" value="1"/>
</dbReference>
<dbReference type="InterPro" id="IPR011060">
    <property type="entry name" value="RibuloseP-bd_barrel"/>
</dbReference>
<evidence type="ECO:0000313" key="4">
    <source>
        <dbReference type="Proteomes" id="UP000228711"/>
    </source>
</evidence>
<accession>A0A2H0YTK1</accession>
<name>A0A2H0YTK1_9BACT</name>
<keyword evidence="1" id="KW-0479">Metal-binding</keyword>
<sequence>MNVEIIPAIVPMDEIRMTEQISQIRAFAQTLQVDITDGIFTPHKTLQSVDIPESLLRGLSYEVHIMAEQSDEIVNQWIRRSPKRIIIHAETHPSALLLQQIEHEGIEPMIALLAPSSLTLLDQYLHLVQSILFLSIDPPGDQGRSFIPNVLKKMRDFHILHASYAIEADGGINEETMQKAMQSGATRLVVGSELFSNKRPPDEEFIYLTQLAHQYANDIFRA</sequence>
<gene>
    <name evidence="3" type="ORF">COT25_01240</name>
</gene>
<dbReference type="AlphaFoldDB" id="A0A2H0YTK1"/>
<evidence type="ECO:0000256" key="1">
    <source>
        <dbReference type="ARBA" id="ARBA00022723"/>
    </source>
</evidence>
<reference evidence="4" key="1">
    <citation type="submission" date="2017-09" db="EMBL/GenBank/DDBJ databases">
        <title>Depth-based differentiation of microbial function through sediment-hosted aquifers and enrichment of novel symbionts in the deep terrestrial subsurface.</title>
        <authorList>
            <person name="Probst A.J."/>
            <person name="Ladd B."/>
            <person name="Jarett J.K."/>
            <person name="Geller-Mcgrath D.E."/>
            <person name="Sieber C.M.K."/>
            <person name="Emerson J.B."/>
            <person name="Anantharaman K."/>
            <person name="Thomas B.C."/>
            <person name="Malmstrom R."/>
            <person name="Stieglmeier M."/>
            <person name="Klingl A."/>
            <person name="Woyke T."/>
            <person name="Ryan C.M."/>
            <person name="Banfield J.F."/>
        </authorList>
    </citation>
    <scope>NUCLEOTIDE SEQUENCE [LARGE SCALE GENOMIC DNA]</scope>
</reference>
<dbReference type="GO" id="GO:0016857">
    <property type="term" value="F:racemase and epimerase activity, acting on carbohydrates and derivatives"/>
    <property type="evidence" value="ECO:0007669"/>
    <property type="project" value="InterPro"/>
</dbReference>